<gene>
    <name evidence="1" type="ORF">HYC85_027719</name>
</gene>
<accession>A0A7J7FV52</accession>
<dbReference type="AlphaFoldDB" id="A0A7J7FV52"/>
<dbReference type="EMBL" id="JACBKZ010000014">
    <property type="protein sequence ID" value="KAF5931548.1"/>
    <property type="molecule type" value="Genomic_DNA"/>
</dbReference>
<sequence length="178" mass="20005">MNTYNGPNSASERFTTAIYLNLLEATPMNRSAVRVVKVQDKPSSLLCLHRGWLTIENFSEAFFSSFTSFVLHLRRQRWRTPMYSRLFTRLASSFVRPVLDLGCDGERRTTPWLGRERVVRKRQPETRPQPGVGPIRLGPGLSPTWALAWAVTLKTGPACGPSLSAHSKPSSRPIPPET</sequence>
<keyword evidence="2" id="KW-1185">Reference proteome</keyword>
<name>A0A7J7FV52_CAMSI</name>
<proteinExistence type="predicted"/>
<comment type="caution">
    <text evidence="1">The sequence shown here is derived from an EMBL/GenBank/DDBJ whole genome shotgun (WGS) entry which is preliminary data.</text>
</comment>
<evidence type="ECO:0000313" key="2">
    <source>
        <dbReference type="Proteomes" id="UP000593564"/>
    </source>
</evidence>
<organism evidence="1 2">
    <name type="scientific">Camellia sinensis</name>
    <name type="common">Tea plant</name>
    <name type="synonym">Thea sinensis</name>
    <dbReference type="NCBI Taxonomy" id="4442"/>
    <lineage>
        <taxon>Eukaryota</taxon>
        <taxon>Viridiplantae</taxon>
        <taxon>Streptophyta</taxon>
        <taxon>Embryophyta</taxon>
        <taxon>Tracheophyta</taxon>
        <taxon>Spermatophyta</taxon>
        <taxon>Magnoliopsida</taxon>
        <taxon>eudicotyledons</taxon>
        <taxon>Gunneridae</taxon>
        <taxon>Pentapetalae</taxon>
        <taxon>asterids</taxon>
        <taxon>Ericales</taxon>
        <taxon>Theaceae</taxon>
        <taxon>Camellia</taxon>
    </lineage>
</organism>
<dbReference type="Proteomes" id="UP000593564">
    <property type="component" value="Unassembled WGS sequence"/>
</dbReference>
<reference evidence="1 2" key="2">
    <citation type="submission" date="2020-07" db="EMBL/GenBank/DDBJ databases">
        <title>Genome assembly of wild tea tree DASZ reveals pedigree and selection history of tea varieties.</title>
        <authorList>
            <person name="Zhang W."/>
        </authorList>
    </citation>
    <scope>NUCLEOTIDE SEQUENCE [LARGE SCALE GENOMIC DNA]</scope>
    <source>
        <strain evidence="2">cv. G240</strain>
        <tissue evidence="1">Leaf</tissue>
    </source>
</reference>
<reference evidence="2" key="1">
    <citation type="journal article" date="2020" name="Nat. Commun.">
        <title>Genome assembly of wild tea tree DASZ reveals pedigree and selection history of tea varieties.</title>
        <authorList>
            <person name="Zhang W."/>
            <person name="Zhang Y."/>
            <person name="Qiu H."/>
            <person name="Guo Y."/>
            <person name="Wan H."/>
            <person name="Zhang X."/>
            <person name="Scossa F."/>
            <person name="Alseekh S."/>
            <person name="Zhang Q."/>
            <person name="Wang P."/>
            <person name="Xu L."/>
            <person name="Schmidt M.H."/>
            <person name="Jia X."/>
            <person name="Li D."/>
            <person name="Zhu A."/>
            <person name="Guo F."/>
            <person name="Chen W."/>
            <person name="Ni D."/>
            <person name="Usadel B."/>
            <person name="Fernie A.R."/>
            <person name="Wen W."/>
        </authorList>
    </citation>
    <scope>NUCLEOTIDE SEQUENCE [LARGE SCALE GENOMIC DNA]</scope>
    <source>
        <strain evidence="2">cv. G240</strain>
    </source>
</reference>
<protein>
    <submittedName>
        <fullName evidence="1">Uncharacterized protein</fullName>
    </submittedName>
</protein>
<evidence type="ECO:0000313" key="1">
    <source>
        <dbReference type="EMBL" id="KAF5931548.1"/>
    </source>
</evidence>